<sequence>MKIEFTKMSGAGNDFIVIDNRSALLELSETQIRLLCARRTGIGADGLMLMNPSVQYDFAMRYFNADGKPSSMCGNGGRCITRFASLSGMKKAHFVFEANGEVYHAEILDERRVKLKMQPPRDFREAISVEGFESFYVNTGSPHAVLYVSPLETFDVQNVGRKIRHHTELFPGGTNVNFVEPLSEDSLRIRTFERGVEDETLACGTGCVAAAVVSYRLRKVAARSVKLLVQSGEVIEVEFDEGMQHVYLIGSADVVFTGCIDLEALEKRFM</sequence>
<comment type="similarity">
    <text evidence="1 3">Belongs to the diaminopimelate epimerase family.</text>
</comment>
<proteinExistence type="inferred from homology"/>
<comment type="caution">
    <text evidence="3">Lacks conserved residue(s) required for the propagation of feature annotation.</text>
</comment>
<evidence type="ECO:0000256" key="2">
    <source>
        <dbReference type="ARBA" id="ARBA00023235"/>
    </source>
</evidence>
<feature type="site" description="Could be important to modulate the pK values of the two catalytic cysteine residues" evidence="3">
    <location>
        <position position="143"/>
    </location>
</feature>
<dbReference type="Gene3D" id="3.10.310.10">
    <property type="entry name" value="Diaminopimelate Epimerase, Chain A, domain 1"/>
    <property type="match status" value="2"/>
</dbReference>
<dbReference type="PANTHER" id="PTHR31689">
    <property type="entry name" value="DIAMINOPIMELATE EPIMERASE, CHLOROPLASTIC"/>
    <property type="match status" value="1"/>
</dbReference>
<dbReference type="GO" id="GO:0009089">
    <property type="term" value="P:lysine biosynthetic process via diaminopimelate"/>
    <property type="evidence" value="ECO:0007669"/>
    <property type="project" value="UniProtKB-UniRule"/>
</dbReference>
<evidence type="ECO:0000256" key="3">
    <source>
        <dbReference type="HAMAP-Rule" id="MF_00197"/>
    </source>
</evidence>
<feature type="binding site" evidence="3">
    <location>
        <position position="13"/>
    </location>
    <ligand>
        <name>substrate</name>
    </ligand>
</feature>
<dbReference type="InterPro" id="IPR001653">
    <property type="entry name" value="DAP_epimerase_DapF"/>
</dbReference>
<dbReference type="Proteomes" id="UP000266389">
    <property type="component" value="Unassembled WGS sequence"/>
</dbReference>
<evidence type="ECO:0000313" key="5">
    <source>
        <dbReference type="EMBL" id="RFM23459.1"/>
    </source>
</evidence>
<comment type="subcellular location">
    <subcellularLocation>
        <location evidence="3">Cytoplasm</location>
    </subcellularLocation>
</comment>
<dbReference type="SUPFAM" id="SSF54506">
    <property type="entry name" value="Diaminopimelate epimerase-like"/>
    <property type="match status" value="2"/>
</dbReference>
<dbReference type="PANTHER" id="PTHR31689:SF0">
    <property type="entry name" value="DIAMINOPIMELATE EPIMERASE"/>
    <property type="match status" value="1"/>
</dbReference>
<dbReference type="GO" id="GO:0005829">
    <property type="term" value="C:cytosol"/>
    <property type="evidence" value="ECO:0007669"/>
    <property type="project" value="TreeGrafter"/>
</dbReference>
<dbReference type="Pfam" id="PF01678">
    <property type="entry name" value="DAP_epimerase"/>
    <property type="match status" value="2"/>
</dbReference>
<keyword evidence="3" id="KW-0457">Lysine biosynthesis</keyword>
<dbReference type="NCBIfam" id="TIGR00652">
    <property type="entry name" value="DapF"/>
    <property type="match status" value="1"/>
</dbReference>
<dbReference type="EMBL" id="PHFL01000065">
    <property type="protein sequence ID" value="RFM23459.1"/>
    <property type="molecule type" value="Genomic_DNA"/>
</dbReference>
<feature type="binding site" evidence="3">
    <location>
        <position position="175"/>
    </location>
    <ligand>
        <name>substrate</name>
    </ligand>
</feature>
<organism evidence="5 6">
    <name type="scientific">Candidatus Thermochlorobacter aerophilus</name>
    <dbReference type="NCBI Taxonomy" id="1868324"/>
    <lineage>
        <taxon>Bacteria</taxon>
        <taxon>Pseudomonadati</taxon>
        <taxon>Chlorobiota</taxon>
        <taxon>Chlorobiia</taxon>
        <taxon>Chlorobiales</taxon>
        <taxon>Candidatus Thermochlorobacteriaceae</taxon>
        <taxon>Candidatus Thermochlorobacter</taxon>
    </lineage>
</organism>
<feature type="site" description="Could be important to modulate the pK values of the two catalytic cysteine residues" evidence="3">
    <location>
        <position position="193"/>
    </location>
</feature>
<dbReference type="GO" id="GO:0008837">
    <property type="term" value="F:diaminopimelate epimerase activity"/>
    <property type="evidence" value="ECO:0007669"/>
    <property type="project" value="UniProtKB-UniRule"/>
</dbReference>
<keyword evidence="3" id="KW-0028">Amino-acid biosynthesis</keyword>
<comment type="subunit">
    <text evidence="3">Homodimer.</text>
</comment>
<protein>
    <recommendedName>
        <fullName evidence="3 4">Diaminopimelate epimerase</fullName>
        <shortName evidence="3">DAP epimerase</shortName>
        <ecNumber evidence="3 4">5.1.1.7</ecNumber>
    </recommendedName>
    <alternativeName>
        <fullName evidence="3">PLP-independent amino acid racemase</fullName>
    </alternativeName>
</protein>
<comment type="caution">
    <text evidence="5">The sequence shown here is derived from an EMBL/GenBank/DDBJ whole genome shotgun (WGS) entry which is preliminary data.</text>
</comment>
<accession>A0A395LY38</accession>
<feature type="binding site" evidence="3">
    <location>
        <begin position="204"/>
        <end position="205"/>
    </location>
    <ligand>
        <name>substrate</name>
    </ligand>
</feature>
<keyword evidence="3" id="KW-0963">Cytoplasm</keyword>
<feature type="active site" description="Proton donor" evidence="3">
    <location>
        <position position="73"/>
    </location>
</feature>
<evidence type="ECO:0000313" key="6">
    <source>
        <dbReference type="Proteomes" id="UP000266389"/>
    </source>
</evidence>
<dbReference type="HAMAP" id="MF_00197">
    <property type="entry name" value="DAP_epimerase"/>
    <property type="match status" value="1"/>
</dbReference>
<comment type="catalytic activity">
    <reaction evidence="3">
        <text>(2S,6S)-2,6-diaminopimelate = meso-2,6-diaminopimelate</text>
        <dbReference type="Rhea" id="RHEA:15393"/>
        <dbReference type="ChEBI" id="CHEBI:57609"/>
        <dbReference type="ChEBI" id="CHEBI:57791"/>
        <dbReference type="EC" id="5.1.1.7"/>
    </reaction>
</comment>
<evidence type="ECO:0000256" key="4">
    <source>
        <dbReference type="NCBIfam" id="TIGR00652"/>
    </source>
</evidence>
<dbReference type="AlphaFoldDB" id="A0A395LY38"/>
<feature type="binding site" evidence="3">
    <location>
        <begin position="74"/>
        <end position="75"/>
    </location>
    <ligand>
        <name>substrate</name>
    </ligand>
</feature>
<feature type="binding site" evidence="3">
    <location>
        <position position="64"/>
    </location>
    <ligand>
        <name>substrate</name>
    </ligand>
</feature>
<keyword evidence="2 3" id="KW-0413">Isomerase</keyword>
<comment type="function">
    <text evidence="3">Catalyzes the stereoinversion of LL-2,6-diaminopimelate (L,L-DAP) to meso-diaminopimelate (meso-DAP), a precursor of L-lysine and an essential component of the bacterial peptidoglycan.</text>
</comment>
<reference evidence="5 6" key="1">
    <citation type="journal article" date="2011" name="ISME J.">
        <title>Community ecology of hot spring cyanobacterial mats: predominant populations and their functional potential.</title>
        <authorList>
            <person name="Klatt C.G."/>
            <person name="Wood J.M."/>
            <person name="Rusch D.B."/>
            <person name="Bateson M.M."/>
            <person name="Hamamura N."/>
            <person name="Heidelberg J.F."/>
            <person name="Grossman A.R."/>
            <person name="Bhaya D."/>
            <person name="Cohan F.M."/>
            <person name="Kuhl M."/>
            <person name="Bryant D.A."/>
            <person name="Ward D.M."/>
        </authorList>
    </citation>
    <scope>NUCLEOTIDE SEQUENCE [LARGE SCALE GENOMIC DNA]</scope>
    <source>
        <strain evidence="5">OS</strain>
    </source>
</reference>
<feature type="active site" description="Proton acceptor" evidence="3">
    <location>
        <position position="203"/>
    </location>
</feature>
<feature type="binding site" evidence="3">
    <location>
        <begin position="193"/>
        <end position="194"/>
    </location>
    <ligand>
        <name>substrate</name>
    </ligand>
</feature>
<dbReference type="EC" id="5.1.1.7" evidence="3 4"/>
<dbReference type="UniPathway" id="UPA00034">
    <property type="reaction ID" value="UER00025"/>
</dbReference>
<gene>
    <name evidence="3" type="primary">dapF</name>
    <name evidence="5" type="ORF">D0433_11040</name>
</gene>
<evidence type="ECO:0000256" key="1">
    <source>
        <dbReference type="ARBA" id="ARBA00010219"/>
    </source>
</evidence>
<name>A0A395LY38_9BACT</name>
<comment type="pathway">
    <text evidence="3">Amino-acid biosynthesis; L-lysine biosynthesis via DAP pathway; DL-2,6-diaminopimelate from LL-2,6-diaminopimelate: step 1/1.</text>
</comment>